<comment type="caution">
    <text evidence="2">The sequence shown here is derived from an EMBL/GenBank/DDBJ whole genome shotgun (WGS) entry which is preliminary data.</text>
</comment>
<accession>A0ABT8EUQ5</accession>
<protein>
    <submittedName>
        <fullName evidence="2">DUF3093 domain-containing protein</fullName>
    </submittedName>
</protein>
<evidence type="ECO:0000313" key="2">
    <source>
        <dbReference type="EMBL" id="MDN4161910.1"/>
    </source>
</evidence>
<gene>
    <name evidence="2" type="ORF">QWY29_11160</name>
</gene>
<feature type="transmembrane region" description="Helical" evidence="1">
    <location>
        <begin position="21"/>
        <end position="45"/>
    </location>
</feature>
<keyword evidence="3" id="KW-1185">Reference proteome</keyword>
<dbReference type="Pfam" id="PF11292">
    <property type="entry name" value="DUF3093"/>
    <property type="match status" value="1"/>
</dbReference>
<dbReference type="EMBL" id="JAUHJR010000004">
    <property type="protein sequence ID" value="MDN4161910.1"/>
    <property type="molecule type" value="Genomic_DNA"/>
</dbReference>
<dbReference type="InterPro" id="IPR021443">
    <property type="entry name" value="DUF3093"/>
</dbReference>
<organism evidence="2 3">
    <name type="scientific">Nocardioides abyssi</name>
    <dbReference type="NCBI Taxonomy" id="3058370"/>
    <lineage>
        <taxon>Bacteria</taxon>
        <taxon>Bacillati</taxon>
        <taxon>Actinomycetota</taxon>
        <taxon>Actinomycetes</taxon>
        <taxon>Propionibacteriales</taxon>
        <taxon>Nocardioidaceae</taxon>
        <taxon>Nocardioides</taxon>
    </lineage>
</organism>
<evidence type="ECO:0000256" key="1">
    <source>
        <dbReference type="SAM" id="Phobius"/>
    </source>
</evidence>
<reference evidence="2" key="1">
    <citation type="submission" date="2023-06" db="EMBL/GenBank/DDBJ databases">
        <title>Draft genome sequence of Nocardioides sp. SOB72.</title>
        <authorList>
            <person name="Zhang G."/>
        </authorList>
    </citation>
    <scope>NUCLEOTIDE SEQUENCE</scope>
    <source>
        <strain evidence="2">SOB72</strain>
    </source>
</reference>
<sequence>MTGDKRATRPYRERLRLPMRWWLVVWLMLASFWLALAVAVPPVVLWASTSALVAAIVGPLLGWGSAVVAVDAGVLRAGRARIDVDLLGVVTALDRDETRLLAGRDADPRAYLLLRPYLADAVRVGIADPRDPTPYWMISTRHPERLAAAITSRRSSS</sequence>
<dbReference type="Proteomes" id="UP001168537">
    <property type="component" value="Unassembled WGS sequence"/>
</dbReference>
<proteinExistence type="predicted"/>
<dbReference type="RefSeq" id="WP_300960862.1">
    <property type="nucleotide sequence ID" value="NZ_JAUHJR010000004.1"/>
</dbReference>
<keyword evidence="1" id="KW-1133">Transmembrane helix</keyword>
<evidence type="ECO:0000313" key="3">
    <source>
        <dbReference type="Proteomes" id="UP001168537"/>
    </source>
</evidence>
<name>A0ABT8EUQ5_9ACTN</name>
<keyword evidence="1" id="KW-0812">Transmembrane</keyword>
<keyword evidence="1" id="KW-0472">Membrane</keyword>
<feature type="transmembrane region" description="Helical" evidence="1">
    <location>
        <begin position="51"/>
        <end position="74"/>
    </location>
</feature>